<dbReference type="Pfam" id="PF06252">
    <property type="entry name" value="GemA"/>
    <property type="match status" value="1"/>
</dbReference>
<protein>
    <submittedName>
        <fullName evidence="1">Uncharacterized protein</fullName>
    </submittedName>
</protein>
<proteinExistence type="predicted"/>
<accession>S7TG38</accession>
<sequence>MNKTGRGRLLFIAHKGAKQLWGDDEEMRRSIQEIHTGHRSCTAMDDKVLTRWCWKLKEMGADIYVPDPAPRGGQDLTKPTTRQLAQIEQLAFERGWEDGLNDGRLRGFIKRTAGVDDVTFASRKQATDIISGLRRWKKQEESK</sequence>
<gene>
    <name evidence="1" type="ORF">dsat_1921</name>
</gene>
<organism evidence="1 2">
    <name type="scientific">Alkalidesulfovibrio alkalitolerans DSM 16529</name>
    <dbReference type="NCBI Taxonomy" id="1121439"/>
    <lineage>
        <taxon>Bacteria</taxon>
        <taxon>Pseudomonadati</taxon>
        <taxon>Thermodesulfobacteriota</taxon>
        <taxon>Desulfovibrionia</taxon>
        <taxon>Desulfovibrionales</taxon>
        <taxon>Desulfovibrionaceae</taxon>
        <taxon>Alkalidesulfovibrio</taxon>
    </lineage>
</organism>
<dbReference type="AlphaFoldDB" id="S7TG38"/>
<name>S7TG38_9BACT</name>
<dbReference type="RefSeq" id="WP_020885807.1">
    <property type="nucleotide sequence ID" value="NZ_ATHI01000003.1"/>
</dbReference>
<dbReference type="PATRIC" id="fig|1121439.3.peg.309"/>
<dbReference type="Proteomes" id="UP000014975">
    <property type="component" value="Unassembled WGS sequence"/>
</dbReference>
<dbReference type="STRING" id="1121439.dsat_1921"/>
<comment type="caution">
    <text evidence="1">The sequence shown here is derived from an EMBL/GenBank/DDBJ whole genome shotgun (WGS) entry which is preliminary data.</text>
</comment>
<dbReference type="InterPro" id="IPR009363">
    <property type="entry name" value="Phage_Mu_Gp16"/>
</dbReference>
<dbReference type="eggNOG" id="ENOG502ZQYJ">
    <property type="taxonomic scope" value="Bacteria"/>
</dbReference>
<dbReference type="OrthoDB" id="7360086at2"/>
<evidence type="ECO:0000313" key="1">
    <source>
        <dbReference type="EMBL" id="EPR35580.1"/>
    </source>
</evidence>
<evidence type="ECO:0000313" key="2">
    <source>
        <dbReference type="Proteomes" id="UP000014975"/>
    </source>
</evidence>
<keyword evidence="2" id="KW-1185">Reference proteome</keyword>
<dbReference type="EMBL" id="ATHI01000003">
    <property type="protein sequence ID" value="EPR35580.1"/>
    <property type="molecule type" value="Genomic_DNA"/>
</dbReference>
<reference evidence="1 2" key="1">
    <citation type="journal article" date="2013" name="Genome Announc.">
        <title>Draft genome sequences for three mercury-methylating, sulfate-reducing bacteria.</title>
        <authorList>
            <person name="Brown S.D."/>
            <person name="Hurt R.A.Jr."/>
            <person name="Gilmour C.C."/>
            <person name="Elias D.A."/>
        </authorList>
    </citation>
    <scope>NUCLEOTIDE SEQUENCE [LARGE SCALE GENOMIC DNA]</scope>
    <source>
        <strain evidence="1 2">DSM 16529</strain>
    </source>
</reference>